<keyword evidence="4" id="KW-0804">Transcription</keyword>
<dbReference type="SUPFAM" id="SSF46894">
    <property type="entry name" value="C-terminal effector domain of the bipartite response regulators"/>
    <property type="match status" value="1"/>
</dbReference>
<keyword evidence="7" id="KW-1185">Reference proteome</keyword>
<sequence>MHQSGTVSPHVRKLSRRRTAVEGRDDSLAVVDYTLRIMTSWIVTGVVFARVRQMTAARLPWTPELAAPDAAEELAGITVAVALRHLESSTNSWSPQGGGSFHTYFLGQCLLRFPNEYRRWLREHRAGSAPATEALDEAVDVPDPRPLHDPEQVVLSRSDLASALPGTAGARDRRALLLHANGHSHAAIAVELGTSPKAVEMLLYRLRRSARQNRSWS</sequence>
<dbReference type="InterPro" id="IPR013249">
    <property type="entry name" value="RNA_pol_sigma70_r4_t2"/>
</dbReference>
<evidence type="ECO:0000313" key="6">
    <source>
        <dbReference type="EMBL" id="SDP96853.1"/>
    </source>
</evidence>
<dbReference type="OrthoDB" id="3215396at2"/>
<dbReference type="GO" id="GO:0016987">
    <property type="term" value="F:sigma factor activity"/>
    <property type="evidence" value="ECO:0007669"/>
    <property type="project" value="UniProtKB-KW"/>
</dbReference>
<evidence type="ECO:0000256" key="4">
    <source>
        <dbReference type="ARBA" id="ARBA00023163"/>
    </source>
</evidence>
<dbReference type="GO" id="GO:0003677">
    <property type="term" value="F:DNA binding"/>
    <property type="evidence" value="ECO:0007669"/>
    <property type="project" value="InterPro"/>
</dbReference>
<dbReference type="GO" id="GO:0000428">
    <property type="term" value="C:DNA-directed RNA polymerase complex"/>
    <property type="evidence" value="ECO:0007669"/>
    <property type="project" value="UniProtKB-KW"/>
</dbReference>
<feature type="domain" description="RNA polymerase sigma factor 70 region 4 type 2" evidence="5">
    <location>
        <begin position="171"/>
        <end position="208"/>
    </location>
</feature>
<dbReference type="AlphaFoldDB" id="A0A1H0X1M6"/>
<keyword evidence="6" id="KW-0240">DNA-directed RNA polymerase</keyword>
<name>A0A1H0X1M6_9ACTN</name>
<comment type="similarity">
    <text evidence="1">Belongs to the sigma-70 factor family. ECF subfamily.</text>
</comment>
<dbReference type="RefSeq" id="WP_092604649.1">
    <property type="nucleotide sequence ID" value="NZ_FNJR01000022.1"/>
</dbReference>
<accession>A0A1H0X1M6</accession>
<dbReference type="Pfam" id="PF08281">
    <property type="entry name" value="Sigma70_r4_2"/>
    <property type="match status" value="1"/>
</dbReference>
<gene>
    <name evidence="6" type="ORF">SAMN04487905_1226</name>
</gene>
<dbReference type="Proteomes" id="UP000199497">
    <property type="component" value="Unassembled WGS sequence"/>
</dbReference>
<proteinExistence type="inferred from homology"/>
<evidence type="ECO:0000313" key="7">
    <source>
        <dbReference type="Proteomes" id="UP000199497"/>
    </source>
</evidence>
<dbReference type="STRING" id="405564.SAMN04487905_1226"/>
<evidence type="ECO:0000256" key="1">
    <source>
        <dbReference type="ARBA" id="ARBA00010641"/>
    </source>
</evidence>
<reference evidence="7" key="1">
    <citation type="submission" date="2016-10" db="EMBL/GenBank/DDBJ databases">
        <authorList>
            <person name="Varghese N."/>
            <person name="Submissions S."/>
        </authorList>
    </citation>
    <scope>NUCLEOTIDE SEQUENCE [LARGE SCALE GENOMIC DNA]</scope>
    <source>
        <strain evidence="7">DSM 46732</strain>
    </source>
</reference>
<protein>
    <submittedName>
        <fullName evidence="6">DNA-directed RNA polymerase specialized sigma subunit, sigma24 family</fullName>
    </submittedName>
</protein>
<dbReference type="GO" id="GO:0006352">
    <property type="term" value="P:DNA-templated transcription initiation"/>
    <property type="evidence" value="ECO:0007669"/>
    <property type="project" value="InterPro"/>
</dbReference>
<dbReference type="EMBL" id="FNJR01000022">
    <property type="protein sequence ID" value="SDP96853.1"/>
    <property type="molecule type" value="Genomic_DNA"/>
</dbReference>
<organism evidence="6 7">
    <name type="scientific">Actinopolyspora xinjiangensis</name>
    <dbReference type="NCBI Taxonomy" id="405564"/>
    <lineage>
        <taxon>Bacteria</taxon>
        <taxon>Bacillati</taxon>
        <taxon>Actinomycetota</taxon>
        <taxon>Actinomycetes</taxon>
        <taxon>Actinopolysporales</taxon>
        <taxon>Actinopolysporaceae</taxon>
        <taxon>Actinopolyspora</taxon>
    </lineage>
</organism>
<keyword evidence="3" id="KW-0731">Sigma factor</keyword>
<keyword evidence="2" id="KW-0805">Transcription regulation</keyword>
<evidence type="ECO:0000256" key="2">
    <source>
        <dbReference type="ARBA" id="ARBA00023015"/>
    </source>
</evidence>
<evidence type="ECO:0000256" key="3">
    <source>
        <dbReference type="ARBA" id="ARBA00023082"/>
    </source>
</evidence>
<evidence type="ECO:0000259" key="5">
    <source>
        <dbReference type="Pfam" id="PF08281"/>
    </source>
</evidence>
<dbReference type="InterPro" id="IPR016032">
    <property type="entry name" value="Sig_transdc_resp-reg_C-effctor"/>
</dbReference>